<sequence length="412" mass="46087">MAMKSFFSQPWDIQWKTALVRLPRAVPRAVLSFTTPQGPQPFTVDLKSRGKHKIPVWVWIAEDLTPAEASCMPVIIDFHGGGFVLGSCLEQAPFCSKLARELRGVVLSVDYRMGPIDKFPAAVEDAEDVLYAVLDPERAGYDKLRRHIRQRIHENWSAARAQKAAARAQRAAAWDPNSPIPMSRTPSPLPVIDTVNLDTTRIALSGFSSGGNLALNLALSIPVSAAPDGTETKAWPSPFPASYSFPISLLLFYPSFDARQLPSERTRPANFPLPNGFWHELNDTLTPTYLPRDQAAHPRASPGLNNVRECLHPAARMFLILPELDSLAHQSEIWVKKVEDEGRAEDLRVERFKGMKHGWTQMPDGWLTETEKQYKDETYDEAVSFTKGIWEGKRDVLETTRPFVAGVDGVFM</sequence>
<dbReference type="Proteomes" id="UP000799640">
    <property type="component" value="Unassembled WGS sequence"/>
</dbReference>
<dbReference type="InterPro" id="IPR013094">
    <property type="entry name" value="AB_hydrolase_3"/>
</dbReference>
<evidence type="ECO:0000313" key="2">
    <source>
        <dbReference type="EMBL" id="KAF2396826.1"/>
    </source>
</evidence>
<dbReference type="Pfam" id="PF07859">
    <property type="entry name" value="Abhydrolase_3"/>
    <property type="match status" value="1"/>
</dbReference>
<protein>
    <submittedName>
        <fullName evidence="2">Alpha/beta-hydrolase</fullName>
    </submittedName>
</protein>
<organism evidence="2 3">
    <name type="scientific">Trichodelitschia bisporula</name>
    <dbReference type="NCBI Taxonomy" id="703511"/>
    <lineage>
        <taxon>Eukaryota</taxon>
        <taxon>Fungi</taxon>
        <taxon>Dikarya</taxon>
        <taxon>Ascomycota</taxon>
        <taxon>Pezizomycotina</taxon>
        <taxon>Dothideomycetes</taxon>
        <taxon>Dothideomycetes incertae sedis</taxon>
        <taxon>Phaeotrichales</taxon>
        <taxon>Phaeotrichaceae</taxon>
        <taxon>Trichodelitschia</taxon>
    </lineage>
</organism>
<dbReference type="InterPro" id="IPR029058">
    <property type="entry name" value="AB_hydrolase_fold"/>
</dbReference>
<accession>A0A6G1HLU0</accession>
<dbReference type="PANTHER" id="PTHR23024">
    <property type="entry name" value="ARYLACETAMIDE DEACETYLASE"/>
    <property type="match status" value="1"/>
</dbReference>
<name>A0A6G1HLU0_9PEZI</name>
<dbReference type="OrthoDB" id="408631at2759"/>
<feature type="domain" description="Alpha/beta hydrolase fold-3" evidence="1">
    <location>
        <begin position="76"/>
        <end position="360"/>
    </location>
</feature>
<gene>
    <name evidence="2" type="ORF">EJ06DRAFT_533559</name>
</gene>
<keyword evidence="2" id="KW-0378">Hydrolase</keyword>
<dbReference type="GO" id="GO:0016787">
    <property type="term" value="F:hydrolase activity"/>
    <property type="evidence" value="ECO:0007669"/>
    <property type="project" value="UniProtKB-KW"/>
</dbReference>
<dbReference type="Gene3D" id="3.40.50.1820">
    <property type="entry name" value="alpha/beta hydrolase"/>
    <property type="match status" value="1"/>
</dbReference>
<evidence type="ECO:0000313" key="3">
    <source>
        <dbReference type="Proteomes" id="UP000799640"/>
    </source>
</evidence>
<dbReference type="InterPro" id="IPR050466">
    <property type="entry name" value="Carboxylest/Gibb_receptor"/>
</dbReference>
<proteinExistence type="predicted"/>
<dbReference type="EMBL" id="ML996705">
    <property type="protein sequence ID" value="KAF2396826.1"/>
    <property type="molecule type" value="Genomic_DNA"/>
</dbReference>
<dbReference type="AlphaFoldDB" id="A0A6G1HLU0"/>
<reference evidence="2" key="1">
    <citation type="journal article" date="2020" name="Stud. Mycol.">
        <title>101 Dothideomycetes genomes: a test case for predicting lifestyles and emergence of pathogens.</title>
        <authorList>
            <person name="Haridas S."/>
            <person name="Albert R."/>
            <person name="Binder M."/>
            <person name="Bloem J."/>
            <person name="Labutti K."/>
            <person name="Salamov A."/>
            <person name="Andreopoulos B."/>
            <person name="Baker S."/>
            <person name="Barry K."/>
            <person name="Bills G."/>
            <person name="Bluhm B."/>
            <person name="Cannon C."/>
            <person name="Castanera R."/>
            <person name="Culley D."/>
            <person name="Daum C."/>
            <person name="Ezra D."/>
            <person name="Gonzalez J."/>
            <person name="Henrissat B."/>
            <person name="Kuo A."/>
            <person name="Liang C."/>
            <person name="Lipzen A."/>
            <person name="Lutzoni F."/>
            <person name="Magnuson J."/>
            <person name="Mondo S."/>
            <person name="Nolan M."/>
            <person name="Ohm R."/>
            <person name="Pangilinan J."/>
            <person name="Park H.-J."/>
            <person name="Ramirez L."/>
            <person name="Alfaro M."/>
            <person name="Sun H."/>
            <person name="Tritt A."/>
            <person name="Yoshinaga Y."/>
            <person name="Zwiers L.-H."/>
            <person name="Turgeon B."/>
            <person name="Goodwin S."/>
            <person name="Spatafora J."/>
            <person name="Crous P."/>
            <person name="Grigoriev I."/>
        </authorList>
    </citation>
    <scope>NUCLEOTIDE SEQUENCE</scope>
    <source>
        <strain evidence="2">CBS 262.69</strain>
    </source>
</reference>
<keyword evidence="3" id="KW-1185">Reference proteome</keyword>
<dbReference type="PANTHER" id="PTHR23024:SF24">
    <property type="entry name" value="ALPHA_BETA HYDROLASE FOLD-3 DOMAIN-CONTAINING PROTEIN"/>
    <property type="match status" value="1"/>
</dbReference>
<evidence type="ECO:0000259" key="1">
    <source>
        <dbReference type="Pfam" id="PF07859"/>
    </source>
</evidence>
<dbReference type="SUPFAM" id="SSF53474">
    <property type="entry name" value="alpha/beta-Hydrolases"/>
    <property type="match status" value="1"/>
</dbReference>